<proteinExistence type="predicted"/>
<feature type="domain" description="HTH tetR-type" evidence="5">
    <location>
        <begin position="12"/>
        <end position="72"/>
    </location>
</feature>
<dbReference type="InterPro" id="IPR001647">
    <property type="entry name" value="HTH_TetR"/>
</dbReference>
<dbReference type="InterPro" id="IPR041478">
    <property type="entry name" value="TetR_C_27"/>
</dbReference>
<dbReference type="GO" id="GO:0000976">
    <property type="term" value="F:transcription cis-regulatory region binding"/>
    <property type="evidence" value="ECO:0007669"/>
    <property type="project" value="TreeGrafter"/>
</dbReference>
<dbReference type="InterPro" id="IPR009057">
    <property type="entry name" value="Homeodomain-like_sf"/>
</dbReference>
<evidence type="ECO:0000256" key="2">
    <source>
        <dbReference type="ARBA" id="ARBA00023125"/>
    </source>
</evidence>
<dbReference type="EMBL" id="VOSK01000029">
    <property type="protein sequence ID" value="MPR25695.1"/>
    <property type="molecule type" value="Genomic_DNA"/>
</dbReference>
<organism evidence="6 7">
    <name type="scientific">Microvirga tunisiensis</name>
    <dbReference type="NCBI Taxonomy" id="2108360"/>
    <lineage>
        <taxon>Bacteria</taxon>
        <taxon>Pseudomonadati</taxon>
        <taxon>Pseudomonadota</taxon>
        <taxon>Alphaproteobacteria</taxon>
        <taxon>Hyphomicrobiales</taxon>
        <taxon>Methylobacteriaceae</taxon>
        <taxon>Microvirga</taxon>
    </lineage>
</organism>
<dbReference type="PANTHER" id="PTHR30055">
    <property type="entry name" value="HTH-TYPE TRANSCRIPTIONAL REGULATOR RUTR"/>
    <property type="match status" value="1"/>
</dbReference>
<dbReference type="InterPro" id="IPR050109">
    <property type="entry name" value="HTH-type_TetR-like_transc_reg"/>
</dbReference>
<dbReference type="Gene3D" id="1.10.357.10">
    <property type="entry name" value="Tetracycline Repressor, domain 2"/>
    <property type="match status" value="1"/>
</dbReference>
<evidence type="ECO:0000313" key="6">
    <source>
        <dbReference type="EMBL" id="MPR25695.1"/>
    </source>
</evidence>
<name>A0A5N7MFJ6_9HYPH</name>
<dbReference type="Pfam" id="PF17935">
    <property type="entry name" value="TetR_C_27"/>
    <property type="match status" value="1"/>
</dbReference>
<evidence type="ECO:0000256" key="1">
    <source>
        <dbReference type="ARBA" id="ARBA00023015"/>
    </source>
</evidence>
<evidence type="ECO:0000256" key="4">
    <source>
        <dbReference type="PROSITE-ProRule" id="PRU00335"/>
    </source>
</evidence>
<dbReference type="GO" id="GO:0003700">
    <property type="term" value="F:DNA-binding transcription factor activity"/>
    <property type="evidence" value="ECO:0007669"/>
    <property type="project" value="TreeGrafter"/>
</dbReference>
<reference evidence="6 7" key="1">
    <citation type="journal article" date="2019" name="Syst. Appl. Microbiol.">
        <title>Microvirga tunisiensis sp. nov., a root nodule symbiotic bacterium isolated from Lupinus micranthus and L. luteus grown in Northern Tunisia.</title>
        <authorList>
            <person name="Msaddak A."/>
            <person name="Rejili M."/>
            <person name="Duran D."/>
            <person name="Mars M."/>
            <person name="Palacios J.M."/>
            <person name="Ruiz-Argueso T."/>
            <person name="Rey L."/>
            <person name="Imperial J."/>
        </authorList>
    </citation>
    <scope>NUCLEOTIDE SEQUENCE [LARGE SCALE GENOMIC DNA]</scope>
    <source>
        <strain evidence="6 7">Lmie10</strain>
    </source>
</reference>
<dbReference type="SUPFAM" id="SSF48498">
    <property type="entry name" value="Tetracyclin repressor-like, C-terminal domain"/>
    <property type="match status" value="1"/>
</dbReference>
<feature type="DNA-binding region" description="H-T-H motif" evidence="4">
    <location>
        <begin position="35"/>
        <end position="54"/>
    </location>
</feature>
<protein>
    <submittedName>
        <fullName evidence="6">TetR/AcrR family transcriptional regulator</fullName>
    </submittedName>
</protein>
<comment type="caution">
    <text evidence="6">The sequence shown here is derived from an EMBL/GenBank/DDBJ whole genome shotgun (WGS) entry which is preliminary data.</text>
</comment>
<dbReference type="RefSeq" id="WP_152711460.1">
    <property type="nucleotide sequence ID" value="NZ_VOSJ01000025.1"/>
</dbReference>
<dbReference type="PANTHER" id="PTHR30055:SF151">
    <property type="entry name" value="TRANSCRIPTIONAL REGULATORY PROTEIN"/>
    <property type="match status" value="1"/>
</dbReference>
<keyword evidence="7" id="KW-1185">Reference proteome</keyword>
<dbReference type="Pfam" id="PF00440">
    <property type="entry name" value="TetR_N"/>
    <property type="match status" value="1"/>
</dbReference>
<keyword evidence="3" id="KW-0804">Transcription</keyword>
<keyword evidence="1" id="KW-0805">Transcription regulation</keyword>
<evidence type="ECO:0000313" key="7">
    <source>
        <dbReference type="Proteomes" id="UP000403266"/>
    </source>
</evidence>
<dbReference type="SUPFAM" id="SSF46689">
    <property type="entry name" value="Homeodomain-like"/>
    <property type="match status" value="1"/>
</dbReference>
<sequence length="221" mass="24546">MDADAALASAEPDTRGRIVATAERLFRQIGYQKTTVADIAKALRMSPANVYRFFDSKKAINEVVAERLMREVEGALEAIACQKAPAAVRLRDMIATMHRMNAALYTDELRMHEMVERALSESWQVVHGHLERKNAIFQRVVGDGIETGEFASTDPVIASRCVQVALIRFCHPALLVQCAQEPGPSLDQMTEFILAGLGWRAELPAKKRTEPRQSKANSRAV</sequence>
<dbReference type="PROSITE" id="PS50977">
    <property type="entry name" value="HTH_TETR_2"/>
    <property type="match status" value="1"/>
</dbReference>
<dbReference type="OrthoDB" id="9802498at2"/>
<gene>
    <name evidence="6" type="ORF">FS320_10735</name>
</gene>
<evidence type="ECO:0000256" key="3">
    <source>
        <dbReference type="ARBA" id="ARBA00023163"/>
    </source>
</evidence>
<dbReference type="Proteomes" id="UP000403266">
    <property type="component" value="Unassembled WGS sequence"/>
</dbReference>
<keyword evidence="2 4" id="KW-0238">DNA-binding</keyword>
<evidence type="ECO:0000259" key="5">
    <source>
        <dbReference type="PROSITE" id="PS50977"/>
    </source>
</evidence>
<dbReference type="PRINTS" id="PR00455">
    <property type="entry name" value="HTHTETR"/>
</dbReference>
<dbReference type="AlphaFoldDB" id="A0A5N7MFJ6"/>
<accession>A0A5N7MFJ6</accession>
<dbReference type="InterPro" id="IPR036271">
    <property type="entry name" value="Tet_transcr_reg_TetR-rel_C_sf"/>
</dbReference>